<accession>A0A350H8C0</accession>
<dbReference type="PANTHER" id="PTHR43679">
    <property type="entry name" value="OCTANOYLTRANSFERASE LIPM-RELATED"/>
    <property type="match status" value="1"/>
</dbReference>
<dbReference type="EMBL" id="DMZY01000038">
    <property type="protein sequence ID" value="HAV91786.1"/>
    <property type="molecule type" value="Genomic_DNA"/>
</dbReference>
<feature type="domain" description="BPL/LPL catalytic" evidence="1">
    <location>
        <begin position="1"/>
        <end position="164"/>
    </location>
</feature>
<evidence type="ECO:0000259" key="1">
    <source>
        <dbReference type="PROSITE" id="PS51733"/>
    </source>
</evidence>
<dbReference type="AlphaFoldDB" id="A0A350H8C0"/>
<reference evidence="2 3" key="1">
    <citation type="journal article" date="2018" name="Nat. Biotechnol.">
        <title>A standardized bacterial taxonomy based on genome phylogeny substantially revises the tree of life.</title>
        <authorList>
            <person name="Parks D.H."/>
            <person name="Chuvochina M."/>
            <person name="Waite D.W."/>
            <person name="Rinke C."/>
            <person name="Skarshewski A."/>
            <person name="Chaumeil P.A."/>
            <person name="Hugenholtz P."/>
        </authorList>
    </citation>
    <scope>NUCLEOTIDE SEQUENCE [LARGE SCALE GENOMIC DNA]</scope>
    <source>
        <strain evidence="2">UBA9956</strain>
    </source>
</reference>
<gene>
    <name evidence="2" type="ORF">DCW38_01210</name>
</gene>
<dbReference type="InterPro" id="IPR045864">
    <property type="entry name" value="aa-tRNA-synth_II/BPL/LPL"/>
</dbReference>
<evidence type="ECO:0000313" key="2">
    <source>
        <dbReference type="EMBL" id="HAV91786.1"/>
    </source>
</evidence>
<dbReference type="InterPro" id="IPR004143">
    <property type="entry name" value="BPL_LPL_catalytic"/>
</dbReference>
<dbReference type="PANTHER" id="PTHR43679:SF2">
    <property type="entry name" value="OCTANOYL-[GCVH]:PROTEIN N-OCTANOYLTRANSFERASE"/>
    <property type="match status" value="1"/>
</dbReference>
<dbReference type="Proteomes" id="UP000264062">
    <property type="component" value="Unassembled WGS sequence"/>
</dbReference>
<dbReference type="Gene3D" id="3.30.930.10">
    <property type="entry name" value="Bira Bifunctional Protein, Domain 2"/>
    <property type="match status" value="1"/>
</dbReference>
<dbReference type="SUPFAM" id="SSF55681">
    <property type="entry name" value="Class II aaRS and biotin synthetases"/>
    <property type="match status" value="1"/>
</dbReference>
<feature type="non-terminal residue" evidence="2">
    <location>
        <position position="164"/>
    </location>
</feature>
<proteinExistence type="predicted"/>
<name>A0A350H8C0_UNCW3</name>
<organism evidence="2 3">
    <name type="scientific">candidate division WOR-3 bacterium</name>
    <dbReference type="NCBI Taxonomy" id="2052148"/>
    <lineage>
        <taxon>Bacteria</taxon>
        <taxon>Bacteria division WOR-3</taxon>
    </lineage>
</organism>
<dbReference type="Pfam" id="PF21948">
    <property type="entry name" value="LplA-B_cat"/>
    <property type="match status" value="1"/>
</dbReference>
<dbReference type="InterPro" id="IPR050664">
    <property type="entry name" value="Octanoyltrans_LipM/LipL"/>
</dbReference>
<sequence length="164" mass="18554">MDFIESSSIPITRRLTGGRAVFHDGDLTYSISSDFEFFTQGGNSLDMVSRYKKISDVFYQGFKSMGMNIDLNENKSMKPFSSNCFDTSSIYEITVKDFKILGSAQVFSERGFLQQGTILVKNGVYNPSDLYGENLQKNIENLTGMVYNIKDMANGLYSAFFEMF</sequence>
<protein>
    <recommendedName>
        <fullName evidence="1">BPL/LPL catalytic domain-containing protein</fullName>
    </recommendedName>
</protein>
<comment type="caution">
    <text evidence="2">The sequence shown here is derived from an EMBL/GenBank/DDBJ whole genome shotgun (WGS) entry which is preliminary data.</text>
</comment>
<dbReference type="PROSITE" id="PS51733">
    <property type="entry name" value="BPL_LPL_CATALYTIC"/>
    <property type="match status" value="1"/>
</dbReference>
<evidence type="ECO:0000313" key="3">
    <source>
        <dbReference type="Proteomes" id="UP000264062"/>
    </source>
</evidence>